<dbReference type="Proteomes" id="UP000377798">
    <property type="component" value="Unassembled WGS sequence"/>
</dbReference>
<dbReference type="PIRSF" id="PIRSF031501">
    <property type="entry name" value="QueT"/>
    <property type="match status" value="1"/>
</dbReference>
<dbReference type="Pfam" id="PF06177">
    <property type="entry name" value="QueT"/>
    <property type="match status" value="1"/>
</dbReference>
<comment type="caution">
    <text evidence="2">The sequence shown here is derived from an EMBL/GenBank/DDBJ whole genome shotgun (WGS) entry which is preliminary data.</text>
</comment>
<feature type="transmembrane region" description="Helical" evidence="1">
    <location>
        <begin position="56"/>
        <end position="83"/>
    </location>
</feature>
<dbReference type="PANTHER" id="PTHR40044:SF1">
    <property type="entry name" value="INTEGRAL MEMBRANE PROTEIN"/>
    <property type="match status" value="1"/>
</dbReference>
<gene>
    <name evidence="2" type="primary">queT</name>
    <name evidence="2" type="ORF">NCTC13150_01289</name>
</gene>
<evidence type="ECO:0000313" key="3">
    <source>
        <dbReference type="Proteomes" id="UP000377798"/>
    </source>
</evidence>
<organism evidence="2 3">
    <name type="scientific">Urinicoccus massiliensis</name>
    <dbReference type="NCBI Taxonomy" id="1723382"/>
    <lineage>
        <taxon>Bacteria</taxon>
        <taxon>Bacillati</taxon>
        <taxon>Bacillota</taxon>
        <taxon>Tissierellia</taxon>
        <taxon>Tissierellales</taxon>
        <taxon>Peptoniphilaceae</taxon>
        <taxon>Urinicoccus</taxon>
    </lineage>
</organism>
<keyword evidence="1" id="KW-0812">Transmembrane</keyword>
<dbReference type="InterPro" id="IPR010387">
    <property type="entry name" value="QueT"/>
</dbReference>
<evidence type="ECO:0000313" key="2">
    <source>
        <dbReference type="EMBL" id="VFB16734.1"/>
    </source>
</evidence>
<reference evidence="2 3" key="1">
    <citation type="submission" date="2019-02" db="EMBL/GenBank/DDBJ databases">
        <authorList>
            <consortium name="Pathogen Informatics"/>
        </authorList>
    </citation>
    <scope>NUCLEOTIDE SEQUENCE [LARGE SCALE GENOMIC DNA]</scope>
    <source>
        <strain evidence="2 3">3012STDY7089603</strain>
    </source>
</reference>
<evidence type="ECO:0000256" key="1">
    <source>
        <dbReference type="SAM" id="Phobius"/>
    </source>
</evidence>
<dbReference type="AlphaFoldDB" id="A0A8H2M5E8"/>
<feature type="transmembrane region" description="Helical" evidence="1">
    <location>
        <begin position="12"/>
        <end position="36"/>
    </location>
</feature>
<keyword evidence="3" id="KW-1185">Reference proteome</keyword>
<feature type="transmembrane region" description="Helical" evidence="1">
    <location>
        <begin position="95"/>
        <end position="115"/>
    </location>
</feature>
<keyword evidence="1" id="KW-1133">Transmembrane helix</keyword>
<sequence>MKNNTTDIIIKNAIIAAAYMALTYIFASVSYGIIQFRVSEVLNLLIWYNPLYMPGVVLGCAIANLASPFGVIDIVVGTLHTLVSLYAMSKINNRILASTMPAFFSFIIGLEVAYLEGMAVFIPTTLSVFLSELVICSLVSLPLYRTLEENSYIRANVFSYRLSTRK</sequence>
<feature type="transmembrane region" description="Helical" evidence="1">
    <location>
        <begin position="121"/>
        <end position="144"/>
    </location>
</feature>
<name>A0A8H2M5E8_9FIRM</name>
<protein>
    <submittedName>
        <fullName evidence="2">Queuosine ECF transporter S component QueT</fullName>
    </submittedName>
</protein>
<dbReference type="PANTHER" id="PTHR40044">
    <property type="entry name" value="INTEGRAL MEMBRANE PROTEIN-RELATED"/>
    <property type="match status" value="1"/>
</dbReference>
<dbReference type="RefSeq" id="WP_034440553.1">
    <property type="nucleotide sequence ID" value="NZ_CAACYI010000001.1"/>
</dbReference>
<keyword evidence="1" id="KW-0472">Membrane</keyword>
<proteinExistence type="predicted"/>
<dbReference type="EMBL" id="CAACYI010000001">
    <property type="protein sequence ID" value="VFB16734.1"/>
    <property type="molecule type" value="Genomic_DNA"/>
</dbReference>
<accession>A0A8H2M5E8</accession>